<organism evidence="2 3">
    <name type="scientific">Linnemannia exigua</name>
    <dbReference type="NCBI Taxonomy" id="604196"/>
    <lineage>
        <taxon>Eukaryota</taxon>
        <taxon>Fungi</taxon>
        <taxon>Fungi incertae sedis</taxon>
        <taxon>Mucoromycota</taxon>
        <taxon>Mortierellomycotina</taxon>
        <taxon>Mortierellomycetes</taxon>
        <taxon>Mortierellales</taxon>
        <taxon>Mortierellaceae</taxon>
        <taxon>Linnemannia</taxon>
    </lineage>
</organism>
<evidence type="ECO:0000313" key="2">
    <source>
        <dbReference type="EMBL" id="KAG0278288.1"/>
    </source>
</evidence>
<protein>
    <recommendedName>
        <fullName evidence="4">F-box domain-containing protein</fullName>
    </recommendedName>
</protein>
<feature type="compositionally biased region" description="Gly residues" evidence="1">
    <location>
        <begin position="258"/>
        <end position="271"/>
    </location>
</feature>
<gene>
    <name evidence="2" type="ORF">BGZ95_004321</name>
</gene>
<keyword evidence="3" id="KW-1185">Reference proteome</keyword>
<evidence type="ECO:0008006" key="4">
    <source>
        <dbReference type="Google" id="ProtNLM"/>
    </source>
</evidence>
<sequence length="638" mass="71742">MTATHRVFNTPELVHLIAACLHKADLSRFLRTNRHLLLWIQPLLYKHTVACFLKPHANVLVSPYSIQALARNALSVRSLGIGLAEVAHLYNCFRAFEQQEEEKKQGLVTPSQSLTVTSDSRAIPLPPMRGLKCLTVLEPFRYHAEPCPYLPPITTSNVARLEQACWILQMSERLEQVLLNGLLIRHRQDFITLAKAIASVPNLKVLHLGVQAKENQPYYFPDPFRAWSSLFFACRSSVQVFKVTFPCPSVNGTDAISGGQGEDGSTDGGQAVGEESAMPRRQDPLSSLTDLTLPQAEDGTTGEDIKRILNHCPNLKSIHAYDQESAALREDLARTIASCCPLLNDVCFDSLTFATNGPTLPYQLISAIEEHQLEKLRWNSSKHIVRGPEPTGMFSRHSRSLRKVVLEMHCWFESKVLCSVLNVCVALEEFRVEMGRAYSFKPLAYIKLDDLGVTPWASTKLRHLDISIGIPVLPHQELLHNSASENTYSNGERQQQQLALLERLYRQLGALTQLQNLRLKAFLLDERGEPHFGHYADNTFPAMLSLGDSEGSGRPGYLEYLGGLTKLRQLKGSVYANTNETKVTIGWPEARWMASHWPELEVAEFFPNEDEATEPFVWLKSQYKESQLVLKAGPFDYI</sequence>
<dbReference type="Gene3D" id="3.80.10.10">
    <property type="entry name" value="Ribonuclease Inhibitor"/>
    <property type="match status" value="1"/>
</dbReference>
<evidence type="ECO:0000256" key="1">
    <source>
        <dbReference type="SAM" id="MobiDB-lite"/>
    </source>
</evidence>
<feature type="region of interest" description="Disordered" evidence="1">
    <location>
        <begin position="254"/>
        <end position="298"/>
    </location>
</feature>
<dbReference type="EMBL" id="JAAAIL010000207">
    <property type="protein sequence ID" value="KAG0278288.1"/>
    <property type="molecule type" value="Genomic_DNA"/>
</dbReference>
<proteinExistence type="predicted"/>
<dbReference type="InterPro" id="IPR032675">
    <property type="entry name" value="LRR_dom_sf"/>
</dbReference>
<accession>A0AAD4DJP9</accession>
<dbReference type="Proteomes" id="UP001194580">
    <property type="component" value="Unassembled WGS sequence"/>
</dbReference>
<comment type="caution">
    <text evidence="2">The sequence shown here is derived from an EMBL/GenBank/DDBJ whole genome shotgun (WGS) entry which is preliminary data.</text>
</comment>
<dbReference type="AlphaFoldDB" id="A0AAD4DJP9"/>
<evidence type="ECO:0000313" key="3">
    <source>
        <dbReference type="Proteomes" id="UP001194580"/>
    </source>
</evidence>
<name>A0AAD4DJP9_9FUNG</name>
<reference evidence="2" key="1">
    <citation type="journal article" date="2020" name="Fungal Divers.">
        <title>Resolving the Mortierellaceae phylogeny through synthesis of multi-gene phylogenetics and phylogenomics.</title>
        <authorList>
            <person name="Vandepol N."/>
            <person name="Liber J."/>
            <person name="Desiro A."/>
            <person name="Na H."/>
            <person name="Kennedy M."/>
            <person name="Barry K."/>
            <person name="Grigoriev I.V."/>
            <person name="Miller A.N."/>
            <person name="O'Donnell K."/>
            <person name="Stajich J.E."/>
            <person name="Bonito G."/>
        </authorList>
    </citation>
    <scope>NUCLEOTIDE SEQUENCE</scope>
    <source>
        <strain evidence="2">NRRL 28262</strain>
    </source>
</reference>